<dbReference type="AlphaFoldDB" id="A0A2S0WJU7"/>
<sequence length="82" mass="8991">MANARSDELVDEIDVIRERLAVTVDALVDRSNPKNIARRGLENLKGRFIDETGSPRMETIVPVVGGAIAVIAGIVVIRRLLR</sequence>
<accession>A0A2S0WJU7</accession>
<organism evidence="1 2">
    <name type="scientific">Aeromicrobium chenweiae</name>
    <dbReference type="NCBI Taxonomy" id="2079793"/>
    <lineage>
        <taxon>Bacteria</taxon>
        <taxon>Bacillati</taxon>
        <taxon>Actinomycetota</taxon>
        <taxon>Actinomycetes</taxon>
        <taxon>Propionibacteriales</taxon>
        <taxon>Nocardioidaceae</taxon>
        <taxon>Aeromicrobium</taxon>
    </lineage>
</organism>
<dbReference type="Pfam" id="PF12277">
    <property type="entry name" value="DUF3618"/>
    <property type="match status" value="1"/>
</dbReference>
<proteinExistence type="predicted"/>
<keyword evidence="2" id="KW-1185">Reference proteome</keyword>
<evidence type="ECO:0000313" key="1">
    <source>
        <dbReference type="EMBL" id="AWB91615.1"/>
    </source>
</evidence>
<name>A0A2S0WJU7_9ACTN</name>
<dbReference type="Proteomes" id="UP000244384">
    <property type="component" value="Chromosome"/>
</dbReference>
<gene>
    <name evidence="1" type="ORF">C3E78_04950</name>
</gene>
<dbReference type="EMBL" id="CP026952">
    <property type="protein sequence ID" value="AWB91615.1"/>
    <property type="molecule type" value="Genomic_DNA"/>
</dbReference>
<dbReference type="InterPro" id="IPR022062">
    <property type="entry name" value="DUF3618"/>
</dbReference>
<reference evidence="2" key="1">
    <citation type="submission" date="2018-01" db="EMBL/GenBank/DDBJ databases">
        <authorList>
            <person name="Li J."/>
        </authorList>
    </citation>
    <scope>NUCLEOTIDE SEQUENCE [LARGE SCALE GENOMIC DNA]</scope>
    <source>
        <strain evidence="2">592</strain>
    </source>
</reference>
<dbReference type="RefSeq" id="WP_108577261.1">
    <property type="nucleotide sequence ID" value="NZ_CP026952.1"/>
</dbReference>
<accession>A0A5F2F006</accession>
<protein>
    <submittedName>
        <fullName evidence="1">DUF3618 domain-containing protein</fullName>
    </submittedName>
</protein>
<evidence type="ECO:0000313" key="2">
    <source>
        <dbReference type="Proteomes" id="UP000244384"/>
    </source>
</evidence>
<dbReference type="KEGG" id="aez:C3E78_04950"/>